<reference evidence="2" key="1">
    <citation type="submission" date="2017-05" db="EMBL/GenBank/DDBJ databases">
        <authorList>
            <person name="Barney B.M."/>
        </authorList>
    </citation>
    <scope>NUCLEOTIDE SEQUENCE [LARGE SCALE GENOMIC DNA]</scope>
    <source>
        <strain evidence="2">PSBB022</strain>
    </source>
</reference>
<evidence type="ECO:0000313" key="1">
    <source>
        <dbReference type="EMBL" id="OZY86408.1"/>
    </source>
</evidence>
<dbReference type="Proteomes" id="UP000216101">
    <property type="component" value="Unassembled WGS sequence"/>
</dbReference>
<protein>
    <submittedName>
        <fullName evidence="1">Uncharacterized protein</fullName>
    </submittedName>
</protein>
<dbReference type="RefSeq" id="WP_094984078.1">
    <property type="nucleotide sequence ID" value="NZ_NHNI01000001.1"/>
</dbReference>
<sequence>MFQTSKDMQLNNYPGELSPGRAHWHSIAQTLLIRWFQVRYICADTAIEQILMTGDLDVLEAINADPSFHLLSVNLVSPPSINGTDNWLISPLCRVTTLVRNRLNMELLLSYKYHLVGGAMLIERLSSITQTDNAGVERKDLFIRCGPARRANSPH</sequence>
<dbReference type="EMBL" id="NHNI01000001">
    <property type="protein sequence ID" value="OZY86408.1"/>
    <property type="molecule type" value="Genomic_DNA"/>
</dbReference>
<accession>A0A266Q963</accession>
<organism evidence="1 2">
    <name type="scientific">Cellvibrio mixtus</name>
    <dbReference type="NCBI Taxonomy" id="39650"/>
    <lineage>
        <taxon>Bacteria</taxon>
        <taxon>Pseudomonadati</taxon>
        <taxon>Pseudomonadota</taxon>
        <taxon>Gammaproteobacteria</taxon>
        <taxon>Cellvibrionales</taxon>
        <taxon>Cellvibrionaceae</taxon>
        <taxon>Cellvibrio</taxon>
    </lineage>
</organism>
<keyword evidence="2" id="KW-1185">Reference proteome</keyword>
<dbReference type="AlphaFoldDB" id="A0A266Q963"/>
<proteinExistence type="predicted"/>
<comment type="caution">
    <text evidence="1">The sequence shown here is derived from an EMBL/GenBank/DDBJ whole genome shotgun (WGS) entry which is preliminary data.</text>
</comment>
<name>A0A266Q963_9GAMM</name>
<gene>
    <name evidence="1" type="ORF">CBP51_05105</name>
</gene>
<evidence type="ECO:0000313" key="2">
    <source>
        <dbReference type="Proteomes" id="UP000216101"/>
    </source>
</evidence>